<dbReference type="InterPro" id="IPR003855">
    <property type="entry name" value="K+_transporter"/>
</dbReference>
<dbReference type="GO" id="GO:0016020">
    <property type="term" value="C:membrane"/>
    <property type="evidence" value="ECO:0007669"/>
    <property type="project" value="UniProtKB-SubCell"/>
</dbReference>
<feature type="transmembrane region" description="Helical" evidence="9">
    <location>
        <begin position="250"/>
        <end position="269"/>
    </location>
</feature>
<dbReference type="EMBL" id="NKHZ01000048">
    <property type="protein sequence ID" value="PNS17832.1"/>
    <property type="molecule type" value="Genomic_DNA"/>
</dbReference>
<feature type="transmembrane region" description="Helical" evidence="9">
    <location>
        <begin position="476"/>
        <end position="500"/>
    </location>
</feature>
<evidence type="ECO:0000256" key="5">
    <source>
        <dbReference type="ARBA" id="ARBA00022958"/>
    </source>
</evidence>
<feature type="transmembrane region" description="Helical" evidence="9">
    <location>
        <begin position="281"/>
        <end position="301"/>
    </location>
</feature>
<keyword evidence="13" id="KW-1185">Reference proteome</keyword>
<feature type="transmembrane region" description="Helical" evidence="9">
    <location>
        <begin position="399"/>
        <end position="429"/>
    </location>
</feature>
<dbReference type="NCBIfam" id="TIGR00794">
    <property type="entry name" value="kup"/>
    <property type="match status" value="1"/>
</dbReference>
<feature type="transmembrane region" description="Helical" evidence="9">
    <location>
        <begin position="358"/>
        <end position="379"/>
    </location>
</feature>
<feature type="transmembrane region" description="Helical" evidence="9">
    <location>
        <begin position="88"/>
        <end position="110"/>
    </location>
</feature>
<dbReference type="AlphaFoldDB" id="A0A2K1QS01"/>
<evidence type="ECO:0000313" key="12">
    <source>
        <dbReference type="EMBL" id="PNS17832.1"/>
    </source>
</evidence>
<evidence type="ECO:0000256" key="2">
    <source>
        <dbReference type="ARBA" id="ARBA00022448"/>
    </source>
</evidence>
<dbReference type="Proteomes" id="UP000243797">
    <property type="component" value="Unassembled WGS sequence"/>
</dbReference>
<evidence type="ECO:0000313" key="13">
    <source>
        <dbReference type="Proteomes" id="UP000243797"/>
    </source>
</evidence>
<dbReference type="Pfam" id="PF22776">
    <property type="entry name" value="K_trans_C"/>
    <property type="match status" value="1"/>
</dbReference>
<accession>A0A2K1QS01</accession>
<feature type="transmembrane region" description="Helical" evidence="9">
    <location>
        <begin position="327"/>
        <end position="346"/>
    </location>
</feature>
<keyword evidence="8 9" id="KW-0472">Membrane</keyword>
<comment type="subcellular location">
    <subcellularLocation>
        <location evidence="1">Membrane</location>
        <topology evidence="1">Multi-pass membrane protein</topology>
    </subcellularLocation>
</comment>
<dbReference type="Pfam" id="PF02705">
    <property type="entry name" value="K_trans"/>
    <property type="match status" value="1"/>
</dbReference>
<evidence type="ECO:0000259" key="11">
    <source>
        <dbReference type="Pfam" id="PF22776"/>
    </source>
</evidence>
<dbReference type="InParanoid" id="A0A2K1QS01"/>
<dbReference type="GO" id="GO:0015079">
    <property type="term" value="F:potassium ion transmembrane transporter activity"/>
    <property type="evidence" value="ECO:0007669"/>
    <property type="project" value="InterPro"/>
</dbReference>
<feature type="domain" description="K+ potassium transporter C-terminal" evidence="11">
    <location>
        <begin position="599"/>
        <end position="775"/>
    </location>
</feature>
<keyword evidence="2" id="KW-0813">Transport</keyword>
<feature type="transmembrane region" description="Helical" evidence="9">
    <location>
        <begin position="212"/>
        <end position="230"/>
    </location>
</feature>
<dbReference type="OrthoDB" id="504708at2759"/>
<dbReference type="InterPro" id="IPR053951">
    <property type="entry name" value="K_trans_N"/>
</dbReference>
<evidence type="ECO:0000256" key="1">
    <source>
        <dbReference type="ARBA" id="ARBA00004141"/>
    </source>
</evidence>
<organism evidence="12 13">
    <name type="scientific">Sphaceloma murrayae</name>
    <dbReference type="NCBI Taxonomy" id="2082308"/>
    <lineage>
        <taxon>Eukaryota</taxon>
        <taxon>Fungi</taxon>
        <taxon>Dikarya</taxon>
        <taxon>Ascomycota</taxon>
        <taxon>Pezizomycotina</taxon>
        <taxon>Dothideomycetes</taxon>
        <taxon>Dothideomycetidae</taxon>
        <taxon>Myriangiales</taxon>
        <taxon>Elsinoaceae</taxon>
        <taxon>Sphaceloma</taxon>
    </lineage>
</organism>
<evidence type="ECO:0000259" key="10">
    <source>
        <dbReference type="Pfam" id="PF02705"/>
    </source>
</evidence>
<protein>
    <recommendedName>
        <fullName evidence="14">Potassium transporter 5</fullName>
    </recommendedName>
</protein>
<reference evidence="12 13" key="1">
    <citation type="submission" date="2017-06" db="EMBL/GenBank/DDBJ databases">
        <title>Draft genome sequence of a variant of Elsinoe murrayae.</title>
        <authorList>
            <person name="Cheng Q."/>
        </authorList>
    </citation>
    <scope>NUCLEOTIDE SEQUENCE [LARGE SCALE GENOMIC DNA]</scope>
    <source>
        <strain evidence="12 13">CQ-2017a</strain>
    </source>
</reference>
<sequence length="775" mass="86946">MASDDLSGSNQKCETRHITVQETDQAFEDSSRGTTTIIADSIVNMRSNLISDMLIKGKNELYATKDEDPDLRRSSDFRHKQAHNKRNLLLLAYQSIGVIYGDIGTSPLYVYSSTFSEAPSKQDLIGVLSLIIWSMSIMVTFKYVCIILYADNDGEGGSFSTYALLSRYLNITHRDPREATMVEMKRVATGELDNPRRLFRQRLERSVFLRRLLKVVGIIAVTAVIADGILTPAQSVLGAVQGIQVVKPGISKSIVIGVTDAILFFLFAIQPLGISRMTIGFSPIVIIWLGFNAVSGTYNLVKYDASVFRAFNPALAFDFLTRNGYDGWRTLGGVLLSFTGVEALFADLGAFNRQSIQLSWLCWAYPCLLLAYIGQAAYISVDPSAFSNPFFNTVPPGTLYPALVFALLAAIVASQAIITATFQLLAQVMKLSYIPQIKIIHTSSTFHGQLYIPIANWLLMIGCILVASIYNNTTSLGNAYGVCVMIVSFLDTSMVALTAFFIWRLPLWVISPIWLAFASHDSAYLSSALEKVPRGAWFTIALAAVLAIIFLIWRFGKEQQWAAEAQDRFPTSELINCTVDGDMHLSKRFGSSRITRFRGMGIFFDKAGETTPIIFSQFAMKLTALPDVMVFFHLRPLERPSVPLEERYSVFRLAIPQCYRLVVRHGYNDVIVQADLANVIHTQIRVYLLNQIPRNKTSLTLHNLEDDVDQLDCSYKHRVLYFVGKEQMKIRPTSSIFRKIVLSIFLWIRENTRQKIAELKLPQDQVIEVGFLKEI</sequence>
<feature type="transmembrane region" description="Helical" evidence="9">
    <location>
        <begin position="507"/>
        <end position="529"/>
    </location>
</feature>
<keyword evidence="4 9" id="KW-0812">Transmembrane</keyword>
<dbReference type="PANTHER" id="PTHR30540:SF83">
    <property type="entry name" value="K+ POTASSIUM TRANSPORTER"/>
    <property type="match status" value="1"/>
</dbReference>
<evidence type="ECO:0000256" key="7">
    <source>
        <dbReference type="ARBA" id="ARBA00023065"/>
    </source>
</evidence>
<evidence type="ECO:0000256" key="6">
    <source>
        <dbReference type="ARBA" id="ARBA00022989"/>
    </source>
</evidence>
<keyword evidence="6 9" id="KW-1133">Transmembrane helix</keyword>
<evidence type="ECO:0000256" key="9">
    <source>
        <dbReference type="SAM" id="Phobius"/>
    </source>
</evidence>
<evidence type="ECO:0000256" key="4">
    <source>
        <dbReference type="ARBA" id="ARBA00022692"/>
    </source>
</evidence>
<evidence type="ECO:0000256" key="8">
    <source>
        <dbReference type="ARBA" id="ARBA00023136"/>
    </source>
</evidence>
<comment type="caution">
    <text evidence="12">The sequence shown here is derived from an EMBL/GenBank/DDBJ whole genome shotgun (WGS) entry which is preliminary data.</text>
</comment>
<dbReference type="PANTHER" id="PTHR30540">
    <property type="entry name" value="OSMOTIC STRESS POTASSIUM TRANSPORTER"/>
    <property type="match status" value="1"/>
</dbReference>
<feature type="transmembrane region" description="Helical" evidence="9">
    <location>
        <begin position="535"/>
        <end position="553"/>
    </location>
</feature>
<keyword evidence="7" id="KW-0406">Ion transport</keyword>
<feature type="domain" description="K+ potassium transporter integral membrane" evidence="10">
    <location>
        <begin position="91"/>
        <end position="575"/>
    </location>
</feature>
<gene>
    <name evidence="12" type="ORF">CAC42_1</name>
</gene>
<feature type="transmembrane region" description="Helical" evidence="9">
    <location>
        <begin position="450"/>
        <end position="470"/>
    </location>
</feature>
<keyword evidence="3" id="KW-0633">Potassium transport</keyword>
<feature type="transmembrane region" description="Helical" evidence="9">
    <location>
        <begin position="130"/>
        <end position="150"/>
    </location>
</feature>
<evidence type="ECO:0008006" key="14">
    <source>
        <dbReference type="Google" id="ProtNLM"/>
    </source>
</evidence>
<evidence type="ECO:0000256" key="3">
    <source>
        <dbReference type="ARBA" id="ARBA00022538"/>
    </source>
</evidence>
<name>A0A2K1QS01_9PEZI</name>
<dbReference type="STRING" id="2082308.A0A2K1QS01"/>
<keyword evidence="5" id="KW-0630">Potassium</keyword>
<proteinExistence type="predicted"/>
<dbReference type="InterPro" id="IPR053952">
    <property type="entry name" value="K_trans_C"/>
</dbReference>